<name>A0A9E8G0G2_9CAUD</name>
<evidence type="ECO:0008006" key="4">
    <source>
        <dbReference type="Google" id="ProtNLM"/>
    </source>
</evidence>
<dbReference type="Proteomes" id="UP001164237">
    <property type="component" value="Segment"/>
</dbReference>
<feature type="transmembrane region" description="Helical" evidence="1">
    <location>
        <begin position="6"/>
        <end position="26"/>
    </location>
</feature>
<dbReference type="EMBL" id="OP490597">
    <property type="protein sequence ID" value="UZS00384.1"/>
    <property type="molecule type" value="Genomic_DNA"/>
</dbReference>
<evidence type="ECO:0000313" key="2">
    <source>
        <dbReference type="EMBL" id="UZS00384.1"/>
    </source>
</evidence>
<evidence type="ECO:0000313" key="3">
    <source>
        <dbReference type="Proteomes" id="UP001164237"/>
    </source>
</evidence>
<reference evidence="2" key="1">
    <citation type="submission" date="2022-09" db="EMBL/GenBank/DDBJ databases">
        <authorList>
            <person name="Li Y."/>
        </authorList>
    </citation>
    <scope>NUCLEOTIDE SEQUENCE</scope>
</reference>
<sequence>MGWPLCWPFLFVVIWLAWYVGWRVVMDCCEWMMVGRAEFVDICWLWFVDCGLPLCGIGRFSCCWASYFSKIVKVKIEEATDFVGSMVRRDWAEKSILGSKVTFAFFIFNLDSYKKYEKERTIKRTLPFLESIKSVI</sequence>
<evidence type="ECO:0000256" key="1">
    <source>
        <dbReference type="SAM" id="Phobius"/>
    </source>
</evidence>
<keyword evidence="1" id="KW-1133">Transmembrane helix</keyword>
<organism evidence="2 3">
    <name type="scientific">Serratia phage SMP</name>
    <dbReference type="NCBI Taxonomy" id="2982904"/>
    <lineage>
        <taxon>Viruses</taxon>
        <taxon>Duplodnaviria</taxon>
        <taxon>Heunggongvirae</taxon>
        <taxon>Uroviricota</taxon>
        <taxon>Caudoviricetes</taxon>
        <taxon>Lindbergviridae</taxon>
        <taxon>Myosmarvirus</taxon>
        <taxon>Myosmarvirus SMP</taxon>
    </lineage>
</organism>
<protein>
    <recommendedName>
        <fullName evidence="4">Transmembrane protein</fullName>
    </recommendedName>
</protein>
<accession>A0A9E8G0G2</accession>
<keyword evidence="1" id="KW-0812">Transmembrane</keyword>
<keyword evidence="3" id="KW-1185">Reference proteome</keyword>
<proteinExistence type="predicted"/>
<keyword evidence="1" id="KW-0472">Membrane</keyword>